<dbReference type="SUPFAM" id="SSF54427">
    <property type="entry name" value="NTF2-like"/>
    <property type="match status" value="1"/>
</dbReference>
<protein>
    <recommendedName>
        <fullName evidence="3">SnoaL-like domain-containing protein</fullName>
    </recommendedName>
</protein>
<dbReference type="EMBL" id="JBHSXX010000001">
    <property type="protein sequence ID" value="MFC6870686.1"/>
    <property type="molecule type" value="Genomic_DNA"/>
</dbReference>
<proteinExistence type="predicted"/>
<name>A0ABW2C5S6_9PSEU</name>
<keyword evidence="2" id="KW-1185">Reference proteome</keyword>
<accession>A0ABW2C5S6</accession>
<organism evidence="1 2">
    <name type="scientific">Haloechinothrix salitolerans</name>
    <dbReference type="NCBI Taxonomy" id="926830"/>
    <lineage>
        <taxon>Bacteria</taxon>
        <taxon>Bacillati</taxon>
        <taxon>Actinomycetota</taxon>
        <taxon>Actinomycetes</taxon>
        <taxon>Pseudonocardiales</taxon>
        <taxon>Pseudonocardiaceae</taxon>
        <taxon>Haloechinothrix</taxon>
    </lineage>
</organism>
<dbReference type="Proteomes" id="UP001596337">
    <property type="component" value="Unassembled WGS sequence"/>
</dbReference>
<dbReference type="RefSeq" id="WP_345405044.1">
    <property type="nucleotide sequence ID" value="NZ_BAABLA010000119.1"/>
</dbReference>
<evidence type="ECO:0000313" key="2">
    <source>
        <dbReference type="Proteomes" id="UP001596337"/>
    </source>
</evidence>
<dbReference type="Gene3D" id="3.10.450.50">
    <property type="match status" value="1"/>
</dbReference>
<sequence>MQAPAHRYSAGIATHDISTTIDSLTRDVSLHSPVLASYRFRGADDVAAVLTAAAEVVSDPEVVADFGTSDRRLVNVRATVDGRPIEITHLLRLDDADRVSEIRVYVRPLPGLAALLAGLGPRLAGRHSRMRAVFARVSMRPIAFLAPLYDRVATRLVTR</sequence>
<gene>
    <name evidence="1" type="ORF">ACFQGD_26500</name>
</gene>
<dbReference type="InterPro" id="IPR032710">
    <property type="entry name" value="NTF2-like_dom_sf"/>
</dbReference>
<comment type="caution">
    <text evidence="1">The sequence shown here is derived from an EMBL/GenBank/DDBJ whole genome shotgun (WGS) entry which is preliminary data.</text>
</comment>
<reference evidence="2" key="1">
    <citation type="journal article" date="2019" name="Int. J. Syst. Evol. Microbiol.">
        <title>The Global Catalogue of Microorganisms (GCM) 10K type strain sequencing project: providing services to taxonomists for standard genome sequencing and annotation.</title>
        <authorList>
            <consortium name="The Broad Institute Genomics Platform"/>
            <consortium name="The Broad Institute Genome Sequencing Center for Infectious Disease"/>
            <person name="Wu L."/>
            <person name="Ma J."/>
        </authorList>
    </citation>
    <scope>NUCLEOTIDE SEQUENCE [LARGE SCALE GENOMIC DNA]</scope>
    <source>
        <strain evidence="2">KCTC 32255</strain>
    </source>
</reference>
<evidence type="ECO:0008006" key="3">
    <source>
        <dbReference type="Google" id="ProtNLM"/>
    </source>
</evidence>
<evidence type="ECO:0000313" key="1">
    <source>
        <dbReference type="EMBL" id="MFC6870686.1"/>
    </source>
</evidence>